<sequence length="312" mass="35467">MNELYRLVKQSDITFQLGHQITQSTVFQQAKEIIRKNVLGKITLIETTSNRNTASGAWIRHLDANGNPKPGDERTIDWKQWLGPAPYVPFSIDRFYNWTKWFDYDTGLIGQLFTHEFDAVNQLLRIGIPTTVMSSGGIYYWKDNREMPDSLHCVFEYPDKDLTLMYSGNLASSRSRGRVFMGHDASMELGNDIKITIDKDSTQFKGGIASGIIDPSAPALSFNPNAGQIDAVSSASEKYFASRGLSNTKINGYNIDVTHLHLREWVNCIREQKTPSANIDMAYEEGIACIMAHRSYVEKRLVRWDKEKKKII</sequence>
<comment type="caution">
    <text evidence="2">The sequence shown here is derived from an EMBL/GenBank/DDBJ whole genome shotgun (WGS) entry which is preliminary data.</text>
</comment>
<reference evidence="2" key="1">
    <citation type="submission" date="2019-08" db="EMBL/GenBank/DDBJ databases">
        <authorList>
            <person name="Kucharzyk K."/>
            <person name="Murdoch R.W."/>
            <person name="Higgins S."/>
            <person name="Loffler F."/>
        </authorList>
    </citation>
    <scope>NUCLEOTIDE SEQUENCE</scope>
</reference>
<dbReference type="PANTHER" id="PTHR43818">
    <property type="entry name" value="BCDNA.GH03377"/>
    <property type="match status" value="1"/>
</dbReference>
<organism evidence="2">
    <name type="scientific">bioreactor metagenome</name>
    <dbReference type="NCBI Taxonomy" id="1076179"/>
    <lineage>
        <taxon>unclassified sequences</taxon>
        <taxon>metagenomes</taxon>
        <taxon>ecological metagenomes</taxon>
    </lineage>
</organism>
<dbReference type="EMBL" id="VSSQ01002470">
    <property type="protein sequence ID" value="MPM15599.1"/>
    <property type="molecule type" value="Genomic_DNA"/>
</dbReference>
<dbReference type="PANTHER" id="PTHR43818:SF12">
    <property type="entry name" value="NADH-DEPENDENT DEHYDROGENASE-RELATED"/>
    <property type="match status" value="1"/>
</dbReference>
<protein>
    <recommendedName>
        <fullName evidence="1">Gfo/Idh/MocA-like oxidoreductase bacterial type C-terminal domain-containing protein</fullName>
    </recommendedName>
</protein>
<dbReference type="AlphaFoldDB" id="A0A644XHM9"/>
<dbReference type="Gene3D" id="3.30.360.10">
    <property type="entry name" value="Dihydrodipicolinate Reductase, domain 2"/>
    <property type="match status" value="1"/>
</dbReference>
<name>A0A644XHM9_9ZZZZ</name>
<accession>A0A644XHM9</accession>
<dbReference type="Pfam" id="PF19051">
    <property type="entry name" value="GFO_IDH_MocA_C2"/>
    <property type="match status" value="1"/>
</dbReference>
<dbReference type="SUPFAM" id="SSF55347">
    <property type="entry name" value="Glyceraldehyde-3-phosphate dehydrogenase-like, C-terminal domain"/>
    <property type="match status" value="1"/>
</dbReference>
<evidence type="ECO:0000313" key="2">
    <source>
        <dbReference type="EMBL" id="MPM15599.1"/>
    </source>
</evidence>
<gene>
    <name evidence="2" type="ORF">SDC9_61970</name>
</gene>
<feature type="domain" description="Gfo/Idh/MocA-like oxidoreductase bacterial type C-terminal" evidence="1">
    <location>
        <begin position="57"/>
        <end position="124"/>
    </location>
</feature>
<dbReference type="InterPro" id="IPR050463">
    <property type="entry name" value="Gfo/Idh/MocA_oxidrdct_glycsds"/>
</dbReference>
<dbReference type="InterPro" id="IPR043906">
    <property type="entry name" value="Gfo/Idh/MocA_OxRdtase_bact_C"/>
</dbReference>
<evidence type="ECO:0000259" key="1">
    <source>
        <dbReference type="Pfam" id="PF19051"/>
    </source>
</evidence>
<proteinExistence type="predicted"/>